<evidence type="ECO:0000313" key="2">
    <source>
        <dbReference type="EMBL" id="KPL73948.1"/>
    </source>
</evidence>
<reference evidence="2 3" key="1">
    <citation type="submission" date="2015-07" db="EMBL/GenBank/DDBJ databases">
        <title>Draft genome of Bellilinea caldifistulae DSM 17877.</title>
        <authorList>
            <person name="Hemp J."/>
            <person name="Ward L.M."/>
            <person name="Pace L.A."/>
            <person name="Fischer W.W."/>
        </authorList>
    </citation>
    <scope>NUCLEOTIDE SEQUENCE [LARGE SCALE GENOMIC DNA]</scope>
    <source>
        <strain evidence="2 3">GOMI-1</strain>
    </source>
</reference>
<feature type="transmembrane region" description="Helical" evidence="1">
    <location>
        <begin position="43"/>
        <end position="68"/>
    </location>
</feature>
<organism evidence="2 3">
    <name type="scientific">Bellilinea caldifistulae</name>
    <dbReference type="NCBI Taxonomy" id="360411"/>
    <lineage>
        <taxon>Bacteria</taxon>
        <taxon>Bacillati</taxon>
        <taxon>Chloroflexota</taxon>
        <taxon>Anaerolineae</taxon>
        <taxon>Anaerolineales</taxon>
        <taxon>Anaerolineaceae</taxon>
        <taxon>Bellilinea</taxon>
    </lineage>
</organism>
<gene>
    <name evidence="2" type="ORF">AC812_14365</name>
</gene>
<keyword evidence="1" id="KW-1133">Transmembrane helix</keyword>
<dbReference type="STRING" id="360411.AC812_14365"/>
<proteinExistence type="predicted"/>
<keyword evidence="3" id="KW-1185">Reference proteome</keyword>
<keyword evidence="1" id="KW-0472">Membrane</keyword>
<comment type="caution">
    <text evidence="2">The sequence shown here is derived from an EMBL/GenBank/DDBJ whole genome shotgun (WGS) entry which is preliminary data.</text>
</comment>
<accession>A0A0P6XGE7</accession>
<sequence length="72" mass="8388">MNGSLYHKCELLFWDVAIDLLTRSVWLRNLIRQAVLLKNSSDLKLYFSIVVLSGLFGFFVGFAIPHLIQFLW</sequence>
<keyword evidence="1" id="KW-0812">Transmembrane</keyword>
<dbReference type="AlphaFoldDB" id="A0A0P6XGE7"/>
<evidence type="ECO:0000313" key="3">
    <source>
        <dbReference type="Proteomes" id="UP000050514"/>
    </source>
</evidence>
<dbReference type="Proteomes" id="UP000050514">
    <property type="component" value="Unassembled WGS sequence"/>
</dbReference>
<evidence type="ECO:0000256" key="1">
    <source>
        <dbReference type="SAM" id="Phobius"/>
    </source>
</evidence>
<dbReference type="EMBL" id="LGHJ01000019">
    <property type="protein sequence ID" value="KPL73948.1"/>
    <property type="molecule type" value="Genomic_DNA"/>
</dbReference>
<protein>
    <submittedName>
        <fullName evidence="2">Uncharacterized protein</fullName>
    </submittedName>
</protein>
<dbReference type="RefSeq" id="WP_061917820.1">
    <property type="nucleotide sequence ID" value="NZ_DF967971.1"/>
</dbReference>
<name>A0A0P6XGE7_9CHLR</name>